<dbReference type="GO" id="GO:0016787">
    <property type="term" value="F:hydrolase activity"/>
    <property type="evidence" value="ECO:0007669"/>
    <property type="project" value="UniProtKB-KW"/>
</dbReference>
<evidence type="ECO:0000256" key="1">
    <source>
        <dbReference type="ARBA" id="ARBA00022741"/>
    </source>
</evidence>
<organism evidence="4 5">
    <name type="scientific">Clathrus columnatus</name>
    <dbReference type="NCBI Taxonomy" id="1419009"/>
    <lineage>
        <taxon>Eukaryota</taxon>
        <taxon>Fungi</taxon>
        <taxon>Dikarya</taxon>
        <taxon>Basidiomycota</taxon>
        <taxon>Agaricomycotina</taxon>
        <taxon>Agaricomycetes</taxon>
        <taxon>Phallomycetidae</taxon>
        <taxon>Phallales</taxon>
        <taxon>Clathraceae</taxon>
        <taxon>Clathrus</taxon>
    </lineage>
</organism>
<evidence type="ECO:0000256" key="3">
    <source>
        <dbReference type="SAM" id="MobiDB-lite"/>
    </source>
</evidence>
<dbReference type="EMBL" id="BPWL01000003">
    <property type="protein sequence ID" value="GJJ08301.1"/>
    <property type="molecule type" value="Genomic_DNA"/>
</dbReference>
<keyword evidence="1" id="KW-0547">Nucleotide-binding</keyword>
<proteinExistence type="predicted"/>
<sequence>MASQTQASEPQAAANTKPNCEGNVVVFKDRSPSAQQHLLVTPLNHLDGVKELSAEHVPLLQEMEAAGNRALDKLSDAYPPEKRIVEQEAWFYEELEQVQGIAVPRCYGLFQAHIEPGSEVSAWKEERKHEFQESDESSESGYGSPKFDWDTPDPNGERVPSFPPPDPTLITILLFERLGERMPINEPLDIIKPGVYEIYNDISRLGIEHLDIRWSNILSVQDSDHQPPEKVCPNHGHAHRWRIVDFDLARKSNGRIDYLDYSAGNWLQRLFMNLPNGVIIEPWDW</sequence>
<gene>
    <name evidence="4" type="ORF">Clacol_002512</name>
</gene>
<comment type="caution">
    <text evidence="4">The sequence shown here is derived from an EMBL/GenBank/DDBJ whole genome shotgun (WGS) entry which is preliminary data.</text>
</comment>
<name>A0AAV5A6X2_9AGAM</name>
<evidence type="ECO:0008006" key="6">
    <source>
        <dbReference type="Google" id="ProtNLM"/>
    </source>
</evidence>
<dbReference type="SUPFAM" id="SSF54197">
    <property type="entry name" value="HIT-like"/>
    <property type="match status" value="1"/>
</dbReference>
<dbReference type="AlphaFoldDB" id="A0AAV5A6X2"/>
<protein>
    <recommendedName>
        <fullName evidence="6">Protein kinase domain-containing protein</fullName>
    </recommendedName>
</protein>
<keyword evidence="5" id="KW-1185">Reference proteome</keyword>
<reference evidence="4" key="1">
    <citation type="submission" date="2021-10" db="EMBL/GenBank/DDBJ databases">
        <title>De novo Genome Assembly of Clathrus columnatus (Basidiomycota, Fungi) Using Illumina and Nanopore Sequence Data.</title>
        <authorList>
            <person name="Ogiso-Tanaka E."/>
            <person name="Itagaki H."/>
            <person name="Hosoya T."/>
            <person name="Hosaka K."/>
        </authorList>
    </citation>
    <scope>NUCLEOTIDE SEQUENCE</scope>
    <source>
        <strain evidence="4">MO-923</strain>
    </source>
</reference>
<evidence type="ECO:0000313" key="4">
    <source>
        <dbReference type="EMBL" id="GJJ08301.1"/>
    </source>
</evidence>
<dbReference type="Pfam" id="PF11969">
    <property type="entry name" value="DcpS_C"/>
    <property type="match status" value="1"/>
</dbReference>
<dbReference type="Proteomes" id="UP001050691">
    <property type="component" value="Unassembled WGS sequence"/>
</dbReference>
<dbReference type="PANTHER" id="PTHR12486:SF5">
    <property type="entry name" value="ADENOSINE 5'-MONOPHOSPHORAMIDASE HINT3"/>
    <property type="match status" value="1"/>
</dbReference>
<evidence type="ECO:0000313" key="5">
    <source>
        <dbReference type="Proteomes" id="UP001050691"/>
    </source>
</evidence>
<evidence type="ECO:0000256" key="2">
    <source>
        <dbReference type="ARBA" id="ARBA00022801"/>
    </source>
</evidence>
<dbReference type="PANTHER" id="PTHR12486">
    <property type="entry name" value="APRATAXIN-RELATED"/>
    <property type="match status" value="1"/>
</dbReference>
<dbReference type="InterPro" id="IPR036265">
    <property type="entry name" value="HIT-like_sf"/>
</dbReference>
<dbReference type="GO" id="GO:0000166">
    <property type="term" value="F:nucleotide binding"/>
    <property type="evidence" value="ECO:0007669"/>
    <property type="project" value="UniProtKB-KW"/>
</dbReference>
<dbReference type="Gene3D" id="3.30.428.10">
    <property type="entry name" value="HIT-like"/>
    <property type="match status" value="1"/>
</dbReference>
<keyword evidence="2" id="KW-0378">Hydrolase</keyword>
<feature type="region of interest" description="Disordered" evidence="3">
    <location>
        <begin position="121"/>
        <end position="164"/>
    </location>
</feature>
<feature type="compositionally biased region" description="Basic and acidic residues" evidence="3">
    <location>
        <begin position="122"/>
        <end position="132"/>
    </location>
</feature>
<accession>A0AAV5A6X2</accession>